<comment type="caution">
    <text evidence="1">The sequence shown here is derived from an EMBL/GenBank/DDBJ whole genome shotgun (WGS) entry which is preliminary data.</text>
</comment>
<sequence>MEKKQGILKETPEYEDYDVNEAKLSVQELRELGIIKCGGCKSSGKCATCNCSTGCCKKSTKLEIKK</sequence>
<evidence type="ECO:0000313" key="1">
    <source>
        <dbReference type="EMBL" id="MBC5640471.1"/>
    </source>
</evidence>
<protein>
    <submittedName>
        <fullName evidence="1">Uncharacterized protein</fullName>
    </submittedName>
</protein>
<name>A0A8I0A9M9_9CLOT</name>
<dbReference type="EMBL" id="JACOOQ010000013">
    <property type="protein sequence ID" value="MBC5640471.1"/>
    <property type="molecule type" value="Genomic_DNA"/>
</dbReference>
<keyword evidence="2" id="KW-1185">Reference proteome</keyword>
<organism evidence="1 2">
    <name type="scientific">Clostridium lentum</name>
    <dbReference type="NCBI Taxonomy" id="2763037"/>
    <lineage>
        <taxon>Bacteria</taxon>
        <taxon>Bacillati</taxon>
        <taxon>Bacillota</taxon>
        <taxon>Clostridia</taxon>
        <taxon>Eubacteriales</taxon>
        <taxon>Clostridiaceae</taxon>
        <taxon>Clostridium</taxon>
    </lineage>
</organism>
<dbReference type="AlphaFoldDB" id="A0A8I0A9M9"/>
<reference evidence="1" key="1">
    <citation type="submission" date="2020-08" db="EMBL/GenBank/DDBJ databases">
        <title>Genome public.</title>
        <authorList>
            <person name="Liu C."/>
            <person name="Sun Q."/>
        </authorList>
    </citation>
    <scope>NUCLEOTIDE SEQUENCE</scope>
    <source>
        <strain evidence="1">NSJ-42</strain>
    </source>
</reference>
<gene>
    <name evidence="1" type="ORF">H8R92_08575</name>
</gene>
<proteinExistence type="predicted"/>
<dbReference type="RefSeq" id="WP_186835245.1">
    <property type="nucleotide sequence ID" value="NZ_JACOOQ010000013.1"/>
</dbReference>
<evidence type="ECO:0000313" key="2">
    <source>
        <dbReference type="Proteomes" id="UP000662088"/>
    </source>
</evidence>
<accession>A0A8I0A9M9</accession>
<dbReference type="Proteomes" id="UP000662088">
    <property type="component" value="Unassembled WGS sequence"/>
</dbReference>